<feature type="transmembrane region" description="Helical" evidence="10">
    <location>
        <begin position="187"/>
        <end position="210"/>
    </location>
</feature>
<feature type="transmembrane region" description="Helical" evidence="10">
    <location>
        <begin position="339"/>
        <end position="358"/>
    </location>
</feature>
<dbReference type="AlphaFoldDB" id="A0A097AUR4"/>
<dbReference type="GO" id="GO:0008519">
    <property type="term" value="F:ammonium channel activity"/>
    <property type="evidence" value="ECO:0007669"/>
    <property type="project" value="InterPro"/>
</dbReference>
<evidence type="ECO:0000256" key="6">
    <source>
        <dbReference type="ARBA" id="ARBA00022989"/>
    </source>
</evidence>
<name>A0A097AUR4_THEKI</name>
<dbReference type="Proteomes" id="UP000029669">
    <property type="component" value="Chromosome"/>
</dbReference>
<dbReference type="FunFam" id="1.10.3430.10:FF:000007">
    <property type="entry name" value="Ammonium transporter"/>
    <property type="match status" value="1"/>
</dbReference>
<feature type="transmembrane region" description="Helical" evidence="10">
    <location>
        <begin position="378"/>
        <end position="400"/>
    </location>
</feature>
<dbReference type="InterPro" id="IPR029020">
    <property type="entry name" value="Ammonium/urea_transptr"/>
</dbReference>
<evidence type="ECO:0000256" key="1">
    <source>
        <dbReference type="ARBA" id="ARBA00004651"/>
    </source>
</evidence>
<organism evidence="12 13">
    <name type="scientific">Thermoanaerobacter kivui</name>
    <name type="common">Acetogenium kivui</name>
    <dbReference type="NCBI Taxonomy" id="2325"/>
    <lineage>
        <taxon>Bacteria</taxon>
        <taxon>Bacillati</taxon>
        <taxon>Bacillota</taxon>
        <taxon>Clostridia</taxon>
        <taxon>Thermoanaerobacterales</taxon>
        <taxon>Thermoanaerobacteraceae</taxon>
        <taxon>Thermoanaerobacter</taxon>
    </lineage>
</organism>
<feature type="transmembrane region" description="Helical" evidence="10">
    <location>
        <begin position="67"/>
        <end position="87"/>
    </location>
</feature>
<evidence type="ECO:0000313" key="12">
    <source>
        <dbReference type="EMBL" id="AIS53536.1"/>
    </source>
</evidence>
<dbReference type="OrthoDB" id="9814202at2"/>
<evidence type="ECO:0000256" key="9">
    <source>
        <dbReference type="ARBA" id="ARBA00050025"/>
    </source>
</evidence>
<feature type="transmembrane region" description="Helical" evidence="10">
    <location>
        <begin position="283"/>
        <end position="301"/>
    </location>
</feature>
<evidence type="ECO:0000256" key="2">
    <source>
        <dbReference type="ARBA" id="ARBA00005887"/>
    </source>
</evidence>
<dbReference type="STRING" id="2325.TKV_c24150"/>
<dbReference type="Gene3D" id="1.10.3430.10">
    <property type="entry name" value="Ammonium transporter AmtB like domains"/>
    <property type="match status" value="1"/>
</dbReference>
<dbReference type="KEGG" id="tki:TKV_c24150"/>
<accession>A0A097AUR4</accession>
<protein>
    <recommendedName>
        <fullName evidence="9 10">Ammonium transporter</fullName>
    </recommendedName>
</protein>
<evidence type="ECO:0000256" key="8">
    <source>
        <dbReference type="ARBA" id="ARBA00023177"/>
    </source>
</evidence>
<proteinExistence type="inferred from homology"/>
<keyword evidence="8 10" id="KW-0924">Ammonia transport</keyword>
<dbReference type="SUPFAM" id="SSF111352">
    <property type="entry name" value="Ammonium transporter"/>
    <property type="match status" value="1"/>
</dbReference>
<dbReference type="HOGENOM" id="CLU_000445_33_0_9"/>
<dbReference type="RefSeq" id="WP_049686096.1">
    <property type="nucleotide sequence ID" value="NZ_CP009170.1"/>
</dbReference>
<evidence type="ECO:0000259" key="11">
    <source>
        <dbReference type="Pfam" id="PF00909"/>
    </source>
</evidence>
<gene>
    <name evidence="12" type="primary">nrgA</name>
    <name evidence="12" type="ORF">TKV_c24150</name>
</gene>
<evidence type="ECO:0000256" key="4">
    <source>
        <dbReference type="ARBA" id="ARBA00022475"/>
    </source>
</evidence>
<dbReference type="InterPro" id="IPR001905">
    <property type="entry name" value="Ammonium_transpt"/>
</dbReference>
<feature type="transmembrane region" description="Helical" evidence="10">
    <location>
        <begin position="246"/>
        <end position="271"/>
    </location>
</feature>
<dbReference type="EMBL" id="CP009170">
    <property type="protein sequence ID" value="AIS53536.1"/>
    <property type="molecule type" value="Genomic_DNA"/>
</dbReference>
<reference evidence="13" key="1">
    <citation type="journal article" date="2015" name="Genome Announc.">
        <title>Whole-Genome Sequences of 80 Environmental and Clinical Isolates of Burkholderia pseudomallei.</title>
        <authorList>
            <person name="Johnson S.L."/>
            <person name="Baker A.L."/>
            <person name="Chain P.S."/>
            <person name="Currie B.J."/>
            <person name="Daligault H.E."/>
            <person name="Davenport K.W."/>
            <person name="Davis C.B."/>
            <person name="Inglis T.J."/>
            <person name="Kaestli M."/>
            <person name="Koren S."/>
            <person name="Mayo M."/>
            <person name="Merritt A.J."/>
            <person name="Price E.P."/>
            <person name="Sarovich D.S."/>
            <person name="Warner J."/>
            <person name="Rosovitz M.J."/>
        </authorList>
    </citation>
    <scope>NUCLEOTIDE SEQUENCE [LARGE SCALE GENOMIC DNA]</scope>
    <source>
        <strain evidence="13">DSM 2030</strain>
    </source>
</reference>
<feature type="transmembrane region" description="Helical" evidence="10">
    <location>
        <begin position="34"/>
        <end position="55"/>
    </location>
</feature>
<keyword evidence="13" id="KW-1185">Reference proteome</keyword>
<dbReference type="eggNOG" id="COG0004">
    <property type="taxonomic scope" value="Bacteria"/>
</dbReference>
<keyword evidence="4" id="KW-1003">Cell membrane</keyword>
<keyword evidence="7 10" id="KW-0472">Membrane</keyword>
<evidence type="ECO:0000256" key="5">
    <source>
        <dbReference type="ARBA" id="ARBA00022692"/>
    </source>
</evidence>
<feature type="domain" description="Ammonium transporter AmtB-like" evidence="11">
    <location>
        <begin position="35"/>
        <end position="430"/>
    </location>
</feature>
<dbReference type="Pfam" id="PF00909">
    <property type="entry name" value="Ammonium_transp"/>
    <property type="match status" value="1"/>
</dbReference>
<dbReference type="GO" id="GO:0005886">
    <property type="term" value="C:plasma membrane"/>
    <property type="evidence" value="ECO:0007669"/>
    <property type="project" value="UniProtKB-SubCell"/>
</dbReference>
<dbReference type="InterPro" id="IPR018047">
    <property type="entry name" value="Ammonium_transpt_CS"/>
</dbReference>
<feature type="transmembrane region" description="Helical" evidence="10">
    <location>
        <begin position="307"/>
        <end position="327"/>
    </location>
</feature>
<sequence>MVKKIYLLFSLMFMFLIIPKLVFASTGKINTGDTAFVLFSAALVMIMTPGLAFFYGGMVSSKNVISTMMQSFIIIAIVSIQWILFGFSLSFGSDVRHIIGNLQWLGLKNVGFEPYDAYSATIPFMAFMIYQLMFAIITPALITGAFAERMRFGSFLLFTLLWTTLVYAPIAHWVWGNGGWLKNLGALDFAGGTVVHISSGISGLIAAILIGKRKNVNIIPHNIPMVIMGTAILWFGWFGFNAGSALAVNGIAVNAFVVTNTAAAAAALGWVIVEWKVNGKPTLFGAASGAVAGLVAITPAAGYVTVVSAIIIGVIAGILCYFSVNYLKHKFKYDDSLDAFGIHGIGGTWGAIATGIFATKVVNPAGANGLIYGNVHQFIIQIISVIAVYAFASIMTYAILKFISLFMDLRVSEEEEESGLDISQHGEGAYNNIELKYNYFSYYDNN</sequence>
<keyword evidence="5 10" id="KW-0812">Transmembrane</keyword>
<feature type="transmembrane region" description="Helical" evidence="10">
    <location>
        <begin position="155"/>
        <end position="175"/>
    </location>
</feature>
<keyword evidence="6 10" id="KW-1133">Transmembrane helix</keyword>
<feature type="transmembrane region" description="Helical" evidence="10">
    <location>
        <begin position="122"/>
        <end position="143"/>
    </location>
</feature>
<dbReference type="InterPro" id="IPR024041">
    <property type="entry name" value="NH4_transpt_AmtB-like_dom"/>
</dbReference>
<evidence type="ECO:0000256" key="7">
    <source>
        <dbReference type="ARBA" id="ARBA00023136"/>
    </source>
</evidence>
<keyword evidence="3 10" id="KW-0813">Transport</keyword>
<evidence type="ECO:0000256" key="3">
    <source>
        <dbReference type="ARBA" id="ARBA00022448"/>
    </source>
</evidence>
<evidence type="ECO:0000256" key="10">
    <source>
        <dbReference type="RuleBase" id="RU362002"/>
    </source>
</evidence>
<feature type="transmembrane region" description="Helical" evidence="10">
    <location>
        <begin position="222"/>
        <end position="240"/>
    </location>
</feature>
<dbReference type="PANTHER" id="PTHR43029:SF10">
    <property type="entry name" value="AMMONIUM TRANSPORTER MEP2"/>
    <property type="match status" value="1"/>
</dbReference>
<dbReference type="PANTHER" id="PTHR43029">
    <property type="entry name" value="AMMONIUM TRANSPORTER MEP2"/>
    <property type="match status" value="1"/>
</dbReference>
<dbReference type="PROSITE" id="PS01219">
    <property type="entry name" value="AMMONIUM_TRANSP"/>
    <property type="match status" value="1"/>
</dbReference>
<comment type="similarity">
    <text evidence="2 10">Belongs to the ammonia transporter channel (TC 1.A.11.2) family.</text>
</comment>
<evidence type="ECO:0000313" key="13">
    <source>
        <dbReference type="Proteomes" id="UP000029669"/>
    </source>
</evidence>
<comment type="subcellular location">
    <subcellularLocation>
        <location evidence="1 10">Cell membrane</location>
        <topology evidence="1 10">Multi-pass membrane protein</topology>
    </subcellularLocation>
</comment>
<dbReference type="NCBIfam" id="TIGR00836">
    <property type="entry name" value="amt"/>
    <property type="match status" value="1"/>
</dbReference>